<dbReference type="AlphaFoldDB" id="A0A7S3JW85"/>
<reference evidence="2" key="1">
    <citation type="submission" date="2021-01" db="EMBL/GenBank/DDBJ databases">
        <authorList>
            <person name="Corre E."/>
            <person name="Pelletier E."/>
            <person name="Niang G."/>
            <person name="Scheremetjew M."/>
            <person name="Finn R."/>
            <person name="Kale V."/>
            <person name="Holt S."/>
            <person name="Cochrane G."/>
            <person name="Meng A."/>
            <person name="Brown T."/>
            <person name="Cohen L."/>
        </authorList>
    </citation>
    <scope>NUCLEOTIDE SEQUENCE</scope>
    <source>
        <strain evidence="2">CCMP1510</strain>
    </source>
</reference>
<sequence length="413" mass="45868">MEENGEQNLVCGGFRVSNAQWSYQLDSQREAPENGVYFFKDATPKSDHFVEFRVEIPKNVSTGNYRTNKIPLQVELVCLPPESVDYSRAEIFPEQQYLKAITAASRIVSANLPTASTQQRNDDPFIPMLNTVLRYRVEVGSYRQGDKRFVIKASIAPHIFEQVPHLAELGACYTPPIYVASKVKKAEKRKREVDSISLGGISSGAATPKSEFHDDDPVHHTSFSDTPFTAGQITGTSSSTANLSQRNTATQSSKRHKPKDDNIFHPPDALPKTTQRQDERTFQELTALDDRLAALENTVNNLVVPTLRRIEGRLNNSDLSFQHMLGGDSQDADFVPTQPSLERANSEALFEKYYNFHAPVHPILSPTPSVDVIDAINTSTAAPDPKNHTSTSRTAGYTISTTNEPSSFEEEPV</sequence>
<accession>A0A7S3JW85</accession>
<gene>
    <name evidence="2" type="ORF">ALAG00032_LOCUS7796</name>
</gene>
<name>A0A7S3JW85_9STRA</name>
<feature type="region of interest" description="Disordered" evidence="1">
    <location>
        <begin position="199"/>
        <end position="277"/>
    </location>
</feature>
<evidence type="ECO:0000256" key="1">
    <source>
        <dbReference type="SAM" id="MobiDB-lite"/>
    </source>
</evidence>
<dbReference type="EMBL" id="HBIJ01011399">
    <property type="protein sequence ID" value="CAE0367048.1"/>
    <property type="molecule type" value="Transcribed_RNA"/>
</dbReference>
<proteinExistence type="predicted"/>
<feature type="compositionally biased region" description="Polar residues" evidence="1">
    <location>
        <begin position="388"/>
        <end position="406"/>
    </location>
</feature>
<feature type="region of interest" description="Disordered" evidence="1">
    <location>
        <begin position="379"/>
        <end position="413"/>
    </location>
</feature>
<organism evidence="2">
    <name type="scientific">Aureoumbra lagunensis</name>
    <dbReference type="NCBI Taxonomy" id="44058"/>
    <lineage>
        <taxon>Eukaryota</taxon>
        <taxon>Sar</taxon>
        <taxon>Stramenopiles</taxon>
        <taxon>Ochrophyta</taxon>
        <taxon>Pelagophyceae</taxon>
        <taxon>Pelagomonadales</taxon>
        <taxon>Aureoumbra</taxon>
    </lineage>
</organism>
<feature type="compositionally biased region" description="Basic and acidic residues" evidence="1">
    <location>
        <begin position="210"/>
        <end position="219"/>
    </location>
</feature>
<feature type="compositionally biased region" description="Polar residues" evidence="1">
    <location>
        <begin position="221"/>
        <end position="252"/>
    </location>
</feature>
<protein>
    <submittedName>
        <fullName evidence="2">Uncharacterized protein</fullName>
    </submittedName>
</protein>
<evidence type="ECO:0000313" key="2">
    <source>
        <dbReference type="EMBL" id="CAE0367048.1"/>
    </source>
</evidence>